<dbReference type="Proteomes" id="UP000279833">
    <property type="component" value="Unassembled WGS sequence"/>
</dbReference>
<dbReference type="EMBL" id="UZAK01044935">
    <property type="protein sequence ID" value="VDP73200.1"/>
    <property type="molecule type" value="Genomic_DNA"/>
</dbReference>
<evidence type="ECO:0000313" key="2">
    <source>
        <dbReference type="EMBL" id="VDP73200.1"/>
    </source>
</evidence>
<feature type="region of interest" description="Disordered" evidence="1">
    <location>
        <begin position="164"/>
        <end position="233"/>
    </location>
</feature>
<evidence type="ECO:0000256" key="1">
    <source>
        <dbReference type="SAM" id="MobiDB-lite"/>
    </source>
</evidence>
<feature type="compositionally biased region" description="Basic residues" evidence="1">
    <location>
        <begin position="164"/>
        <end position="178"/>
    </location>
</feature>
<reference evidence="4" key="1">
    <citation type="submission" date="2016-06" db="UniProtKB">
        <authorList>
            <consortium name="WormBaseParasite"/>
        </authorList>
    </citation>
    <scope>IDENTIFICATION</scope>
</reference>
<dbReference type="PANTHER" id="PTHR33327">
    <property type="entry name" value="ENDONUCLEASE"/>
    <property type="match status" value="1"/>
</dbReference>
<dbReference type="STRING" id="6186.A0A183L082"/>
<protein>
    <submittedName>
        <fullName evidence="2 4">Uncharacterized protein</fullName>
    </submittedName>
</protein>
<sequence length="233" mass="26242">MTSTIDTRAKFLAVVKALQRRYVTPSMFTSDVSEPYETFKRGDLTDRLRLDQLLSNINLQHDSAADMLQRLREVIGQRIFDGGLFKQLLLSKLPQQVQVVLASFQNNVLDELSASAGRLLEITKSSDAQFFSVKEMPQTTQGDITELCHTPTCCLKFRNDRKRSHTLRRSTSRRRSVSRPRETDNPAGAGIIISIESPPEIAENPAVFPTQHRPTRKTTQGTSKLARVNGNRS</sequence>
<evidence type="ECO:0000313" key="3">
    <source>
        <dbReference type="Proteomes" id="UP000279833"/>
    </source>
</evidence>
<reference evidence="2 3" key="2">
    <citation type="submission" date="2018-11" db="EMBL/GenBank/DDBJ databases">
        <authorList>
            <consortium name="Pathogen Informatics"/>
        </authorList>
    </citation>
    <scope>NUCLEOTIDE SEQUENCE [LARGE SCALE GENOMIC DNA]</scope>
    <source>
        <strain evidence="2">Dakar</strain>
        <strain evidence="3">Dakar, Senegal</strain>
    </source>
</reference>
<evidence type="ECO:0000313" key="4">
    <source>
        <dbReference type="WBParaSite" id="SCUD_0002073301-mRNA-1"/>
    </source>
</evidence>
<dbReference type="WBParaSite" id="SCUD_0002073301-mRNA-1">
    <property type="protein sequence ID" value="SCUD_0002073301-mRNA-1"/>
    <property type="gene ID" value="SCUD_0002073301"/>
</dbReference>
<dbReference type="AlphaFoldDB" id="A0A183L082"/>
<name>A0A183L082_9TREM</name>
<accession>A0A183L082</accession>
<gene>
    <name evidence="2" type="ORF">SCUD_LOCUS20731</name>
</gene>
<dbReference type="PANTHER" id="PTHR33327:SF3">
    <property type="entry name" value="RNA-DIRECTED DNA POLYMERASE"/>
    <property type="match status" value="1"/>
</dbReference>
<feature type="compositionally biased region" description="Low complexity" evidence="1">
    <location>
        <begin position="186"/>
        <end position="203"/>
    </location>
</feature>
<keyword evidence="3" id="KW-1185">Reference proteome</keyword>
<organism evidence="4">
    <name type="scientific">Schistosoma curassoni</name>
    <dbReference type="NCBI Taxonomy" id="6186"/>
    <lineage>
        <taxon>Eukaryota</taxon>
        <taxon>Metazoa</taxon>
        <taxon>Spiralia</taxon>
        <taxon>Lophotrochozoa</taxon>
        <taxon>Platyhelminthes</taxon>
        <taxon>Trematoda</taxon>
        <taxon>Digenea</taxon>
        <taxon>Strigeidida</taxon>
        <taxon>Schistosomatoidea</taxon>
        <taxon>Schistosomatidae</taxon>
        <taxon>Schistosoma</taxon>
    </lineage>
</organism>
<proteinExistence type="predicted"/>